<evidence type="ECO:0000313" key="2">
    <source>
        <dbReference type="EMBL" id="KAK3749241.1"/>
    </source>
</evidence>
<organism evidence="2 3">
    <name type="scientific">Elysia crispata</name>
    <name type="common">lettuce slug</name>
    <dbReference type="NCBI Taxonomy" id="231223"/>
    <lineage>
        <taxon>Eukaryota</taxon>
        <taxon>Metazoa</taxon>
        <taxon>Spiralia</taxon>
        <taxon>Lophotrochozoa</taxon>
        <taxon>Mollusca</taxon>
        <taxon>Gastropoda</taxon>
        <taxon>Heterobranchia</taxon>
        <taxon>Euthyneura</taxon>
        <taxon>Panpulmonata</taxon>
        <taxon>Sacoglossa</taxon>
        <taxon>Placobranchoidea</taxon>
        <taxon>Plakobranchidae</taxon>
        <taxon>Elysia</taxon>
    </lineage>
</organism>
<dbReference type="Proteomes" id="UP001283361">
    <property type="component" value="Unassembled WGS sequence"/>
</dbReference>
<protein>
    <submittedName>
        <fullName evidence="2">Uncharacterized protein</fullName>
    </submittedName>
</protein>
<sequence length="146" mass="16544">MSPAELNPVYNYLKAEPAPHGRILGYGKTGEEEEEKKEEEEEEWLHNSLRIPHNMKRQLGEERERPAFRGRERDSECGTEKVPAASELARKALTLLPDPPTRIINSRSSQTLPQGLSEERHILRGDVEPQGTACRFGDICGHGTRF</sequence>
<evidence type="ECO:0000313" key="3">
    <source>
        <dbReference type="Proteomes" id="UP001283361"/>
    </source>
</evidence>
<feature type="compositionally biased region" description="Acidic residues" evidence="1">
    <location>
        <begin position="31"/>
        <end position="43"/>
    </location>
</feature>
<evidence type="ECO:0000256" key="1">
    <source>
        <dbReference type="SAM" id="MobiDB-lite"/>
    </source>
</evidence>
<proteinExistence type="predicted"/>
<feature type="region of interest" description="Disordered" evidence="1">
    <location>
        <begin position="17"/>
        <end position="82"/>
    </location>
</feature>
<dbReference type="EMBL" id="JAWDGP010005950">
    <property type="protein sequence ID" value="KAK3749241.1"/>
    <property type="molecule type" value="Genomic_DNA"/>
</dbReference>
<comment type="caution">
    <text evidence="2">The sequence shown here is derived from an EMBL/GenBank/DDBJ whole genome shotgun (WGS) entry which is preliminary data.</text>
</comment>
<dbReference type="AlphaFoldDB" id="A0AAE1D0J1"/>
<gene>
    <name evidence="2" type="ORF">RRG08_038627</name>
</gene>
<feature type="compositionally biased region" description="Basic and acidic residues" evidence="1">
    <location>
        <begin position="58"/>
        <end position="79"/>
    </location>
</feature>
<name>A0AAE1D0J1_9GAST</name>
<reference evidence="2" key="1">
    <citation type="journal article" date="2023" name="G3 (Bethesda)">
        <title>A reference genome for the long-term kleptoplast-retaining sea slug Elysia crispata morphotype clarki.</title>
        <authorList>
            <person name="Eastman K.E."/>
            <person name="Pendleton A.L."/>
            <person name="Shaikh M.A."/>
            <person name="Suttiyut T."/>
            <person name="Ogas R."/>
            <person name="Tomko P."/>
            <person name="Gavelis G."/>
            <person name="Widhalm J.R."/>
            <person name="Wisecaver J.H."/>
        </authorList>
    </citation>
    <scope>NUCLEOTIDE SEQUENCE</scope>
    <source>
        <strain evidence="2">ECLA1</strain>
    </source>
</reference>
<accession>A0AAE1D0J1</accession>
<keyword evidence="3" id="KW-1185">Reference proteome</keyword>